<dbReference type="InterPro" id="IPR044577">
    <property type="entry name" value="HIPP4/7/8/17/18/19"/>
</dbReference>
<dbReference type="SUPFAM" id="SSF55008">
    <property type="entry name" value="HMA, heavy metal-associated domain"/>
    <property type="match status" value="2"/>
</dbReference>
<keyword evidence="9" id="KW-1185">Reference proteome</keyword>
<keyword evidence="4" id="KW-0636">Prenylation</keyword>
<feature type="domain" description="HMA" evidence="7">
    <location>
        <begin position="126"/>
        <end position="190"/>
    </location>
</feature>
<comment type="subcellular location">
    <subcellularLocation>
        <location evidence="1">Membrane</location>
        <topology evidence="1">Peripheral membrane protein</topology>
    </subcellularLocation>
</comment>
<dbReference type="Pfam" id="PF00403">
    <property type="entry name" value="HMA"/>
    <property type="match status" value="2"/>
</dbReference>
<protein>
    <recommendedName>
        <fullName evidence="7">HMA domain-containing protein</fullName>
    </recommendedName>
</protein>
<dbReference type="GO" id="GO:0009626">
    <property type="term" value="P:plant-type hypersensitive response"/>
    <property type="evidence" value="ECO:0007669"/>
    <property type="project" value="UniProtKB-KW"/>
</dbReference>
<feature type="compositionally biased region" description="Basic and acidic residues" evidence="6">
    <location>
        <begin position="197"/>
        <end position="214"/>
    </location>
</feature>
<keyword evidence="4" id="KW-0449">Lipoprotein</keyword>
<reference evidence="8 9" key="1">
    <citation type="submission" date="2024-01" db="EMBL/GenBank/DDBJ databases">
        <title>The complete chloroplast genome sequence of Lithospermum erythrorhizon: insights into the phylogenetic relationship among Boraginaceae species and the maternal lineages of purple gromwells.</title>
        <authorList>
            <person name="Okada T."/>
            <person name="Watanabe K."/>
        </authorList>
    </citation>
    <scope>NUCLEOTIDE SEQUENCE [LARGE SCALE GENOMIC DNA]</scope>
</reference>
<name>A0AAV3RMH7_LITER</name>
<evidence type="ECO:0000259" key="7">
    <source>
        <dbReference type="PROSITE" id="PS50846"/>
    </source>
</evidence>
<dbReference type="AlphaFoldDB" id="A0AAV3RMH7"/>
<dbReference type="InterPro" id="IPR006121">
    <property type="entry name" value="HMA_dom"/>
</dbReference>
<feature type="region of interest" description="Disordered" evidence="6">
    <location>
        <begin position="94"/>
        <end position="119"/>
    </location>
</feature>
<dbReference type="CDD" id="cd00371">
    <property type="entry name" value="HMA"/>
    <property type="match status" value="2"/>
</dbReference>
<sequence>MGEEQNKPEKAEAEKPAEEASTPAPPKEIVLKVFMHCEACAKKVRKSLRDFEGVEDVLTDCKTHKVIVKGEKADPLKVLERVQRKSHRKVELLAPVPQPPPLPEEPKKPEEKEEVKVEEKKEEPQAITVVLCIHMHCEACAQEIRKRILRMKGVESVETDLLNSQVTVKGIFDQPKLVQSIRTRTGKQAVVVKVEPLKKEETPKENAEDKKEEGAGAGAGAEAEAQGETPPPLMELKKNEFHYYHPQNFQQYYPPRHVPYYNPQIFIDENPNACSVM</sequence>
<dbReference type="PANTHER" id="PTHR46195:SF2">
    <property type="entry name" value="HEAVY METAL-ASSOCIATED ISOPRENYLATED PLANT PROTEIN 7"/>
    <property type="match status" value="1"/>
</dbReference>
<evidence type="ECO:0000313" key="9">
    <source>
        <dbReference type="Proteomes" id="UP001454036"/>
    </source>
</evidence>
<dbReference type="GO" id="GO:0046872">
    <property type="term" value="F:metal ion binding"/>
    <property type="evidence" value="ECO:0007669"/>
    <property type="project" value="UniProtKB-KW"/>
</dbReference>
<evidence type="ECO:0000256" key="5">
    <source>
        <dbReference type="ARBA" id="ARBA00024045"/>
    </source>
</evidence>
<comment type="caution">
    <text evidence="8">The sequence shown here is derived from an EMBL/GenBank/DDBJ whole genome shotgun (WGS) entry which is preliminary data.</text>
</comment>
<feature type="domain" description="HMA" evidence="7">
    <location>
        <begin position="26"/>
        <end position="90"/>
    </location>
</feature>
<dbReference type="EMBL" id="BAABME010009973">
    <property type="protein sequence ID" value="GAA0176148.1"/>
    <property type="molecule type" value="Genomic_DNA"/>
</dbReference>
<keyword evidence="2" id="KW-0488">Methylation</keyword>
<accession>A0AAV3RMH7</accession>
<keyword evidence="3" id="KW-0479">Metal-binding</keyword>
<evidence type="ECO:0000256" key="4">
    <source>
        <dbReference type="ARBA" id="ARBA00023289"/>
    </source>
</evidence>
<evidence type="ECO:0000256" key="6">
    <source>
        <dbReference type="SAM" id="MobiDB-lite"/>
    </source>
</evidence>
<organism evidence="8 9">
    <name type="scientific">Lithospermum erythrorhizon</name>
    <name type="common">Purple gromwell</name>
    <name type="synonym">Lithospermum officinale var. erythrorhizon</name>
    <dbReference type="NCBI Taxonomy" id="34254"/>
    <lineage>
        <taxon>Eukaryota</taxon>
        <taxon>Viridiplantae</taxon>
        <taxon>Streptophyta</taxon>
        <taxon>Embryophyta</taxon>
        <taxon>Tracheophyta</taxon>
        <taxon>Spermatophyta</taxon>
        <taxon>Magnoliopsida</taxon>
        <taxon>eudicotyledons</taxon>
        <taxon>Gunneridae</taxon>
        <taxon>Pentapetalae</taxon>
        <taxon>asterids</taxon>
        <taxon>lamiids</taxon>
        <taxon>Boraginales</taxon>
        <taxon>Boraginaceae</taxon>
        <taxon>Boraginoideae</taxon>
        <taxon>Lithospermeae</taxon>
        <taxon>Lithospermum</taxon>
    </lineage>
</organism>
<gene>
    <name evidence="8" type="ORF">LIER_29194</name>
</gene>
<evidence type="ECO:0000256" key="2">
    <source>
        <dbReference type="ARBA" id="ARBA00022481"/>
    </source>
</evidence>
<feature type="region of interest" description="Disordered" evidence="6">
    <location>
        <begin position="197"/>
        <end position="233"/>
    </location>
</feature>
<feature type="region of interest" description="Disordered" evidence="6">
    <location>
        <begin position="1"/>
        <end position="26"/>
    </location>
</feature>
<dbReference type="PANTHER" id="PTHR46195">
    <property type="entry name" value="HEAVY METAL-ASSOCIATED ISOPRENYLATED PLANT PROTEIN 7"/>
    <property type="match status" value="1"/>
</dbReference>
<dbReference type="GO" id="GO:0016020">
    <property type="term" value="C:membrane"/>
    <property type="evidence" value="ECO:0007669"/>
    <property type="project" value="UniProtKB-SubCell"/>
</dbReference>
<evidence type="ECO:0000313" key="8">
    <source>
        <dbReference type="EMBL" id="GAA0176148.1"/>
    </source>
</evidence>
<feature type="compositionally biased region" description="Basic and acidic residues" evidence="6">
    <location>
        <begin position="1"/>
        <end position="18"/>
    </location>
</feature>
<dbReference type="Gene3D" id="3.30.70.100">
    <property type="match status" value="2"/>
</dbReference>
<evidence type="ECO:0000256" key="1">
    <source>
        <dbReference type="ARBA" id="ARBA00004170"/>
    </source>
</evidence>
<proteinExistence type="inferred from homology"/>
<dbReference type="Proteomes" id="UP001454036">
    <property type="component" value="Unassembled WGS sequence"/>
</dbReference>
<dbReference type="PROSITE" id="PS50846">
    <property type="entry name" value="HMA_2"/>
    <property type="match status" value="2"/>
</dbReference>
<comment type="similarity">
    <text evidence="5">Belongs to the HIPP family.</text>
</comment>
<feature type="compositionally biased region" description="Basic and acidic residues" evidence="6">
    <location>
        <begin position="104"/>
        <end position="119"/>
    </location>
</feature>
<evidence type="ECO:0000256" key="3">
    <source>
        <dbReference type="ARBA" id="ARBA00022723"/>
    </source>
</evidence>
<dbReference type="InterPro" id="IPR036163">
    <property type="entry name" value="HMA_dom_sf"/>
</dbReference>